<keyword evidence="4 11" id="KW-0235">DNA replication</keyword>
<dbReference type="InterPro" id="IPR045085">
    <property type="entry name" value="HLD_clamp_pol_III_gamma_tau"/>
</dbReference>
<evidence type="ECO:0000256" key="5">
    <source>
        <dbReference type="ARBA" id="ARBA00022723"/>
    </source>
</evidence>
<keyword evidence="6 11" id="KW-0547">Nucleotide-binding</keyword>
<dbReference type="CDD" id="cd00009">
    <property type="entry name" value="AAA"/>
    <property type="match status" value="1"/>
</dbReference>
<name>Q08SU5_STIAD</name>
<dbReference type="CDD" id="cd18137">
    <property type="entry name" value="HLD_clamp_pol_III_gamma_tau"/>
    <property type="match status" value="1"/>
</dbReference>
<dbReference type="Pfam" id="PF12169">
    <property type="entry name" value="DNA_pol3_gamma3"/>
    <property type="match status" value="1"/>
</dbReference>
<dbReference type="PATRIC" id="fig|378806.16.peg.2442"/>
<reference evidence="14 15" key="1">
    <citation type="submission" date="2006-04" db="EMBL/GenBank/DDBJ databases">
        <authorList>
            <person name="Nierman W.C."/>
        </authorList>
    </citation>
    <scope>NUCLEOTIDE SEQUENCE [LARGE SCALE GENOMIC DNA]</scope>
    <source>
        <strain evidence="14 15">DW4/3-1</strain>
    </source>
</reference>
<comment type="function">
    <text evidence="11">DNA polymerase III is a complex, multichain enzyme responsible for most of the replicative synthesis in bacteria. This DNA polymerase also exhibits 3' to 5' exonuclease activity.</text>
</comment>
<comment type="subunit">
    <text evidence="11">DNA polymerase III contains a core (composed of alpha, epsilon and theta chains) that associates with a tau subunit. This core dimerizes to form the POLIII' complex. PolIII' associates with the gamma complex (composed of gamma, delta, delta', psi and chi chains) and with the beta chain to form the complete DNA polymerase III complex.</text>
</comment>
<dbReference type="NCBIfam" id="TIGR02397">
    <property type="entry name" value="dnaX_nterm"/>
    <property type="match status" value="1"/>
</dbReference>
<dbReference type="Pfam" id="PF22608">
    <property type="entry name" value="DNAX_ATPase_lid"/>
    <property type="match status" value="1"/>
</dbReference>
<evidence type="ECO:0000256" key="12">
    <source>
        <dbReference type="SAM" id="MobiDB-lite"/>
    </source>
</evidence>
<evidence type="ECO:0000259" key="13">
    <source>
        <dbReference type="SMART" id="SM00382"/>
    </source>
</evidence>
<dbReference type="SUPFAM" id="SSF48019">
    <property type="entry name" value="post-AAA+ oligomerization domain-like"/>
    <property type="match status" value="1"/>
</dbReference>
<evidence type="ECO:0000256" key="4">
    <source>
        <dbReference type="ARBA" id="ARBA00022705"/>
    </source>
</evidence>
<feature type="region of interest" description="Disordered" evidence="12">
    <location>
        <begin position="347"/>
        <end position="371"/>
    </location>
</feature>
<dbReference type="GO" id="GO:0003677">
    <property type="term" value="F:DNA binding"/>
    <property type="evidence" value="ECO:0007669"/>
    <property type="project" value="InterPro"/>
</dbReference>
<evidence type="ECO:0000256" key="7">
    <source>
        <dbReference type="ARBA" id="ARBA00022833"/>
    </source>
</evidence>
<dbReference type="GO" id="GO:0005524">
    <property type="term" value="F:ATP binding"/>
    <property type="evidence" value="ECO:0007669"/>
    <property type="project" value="UniProtKB-KW"/>
</dbReference>
<dbReference type="Pfam" id="PF13177">
    <property type="entry name" value="DNA_pol3_delta2"/>
    <property type="match status" value="1"/>
</dbReference>
<keyword evidence="9 11" id="KW-0239">DNA-directed DNA polymerase</keyword>
<sequence>MDRVAHAYLFCGPRGVGKTTAARLLAKALNCEQGPTASPCGTCRACTEITSGTSVDVAEIDGASNNGVENVREIRENAKYLPQRDRHKIYIIDEVHMLSGAAFNALLKTLEEPPGHVKFIFATTEAHKLPDTILSRCQRHNFRRIPAARMLQRLKQICEAEGAGISDRSLSLVVRQSEGGMRDALSLLDQVLASCGAQPTDESVAEALGAIDRTVVQDFAEALVRKDARKVLERVEETFNRGLDLKRLAEELALQLRHLFVTKAVGEAPAELAESEQKALIALAQEADSAQLARLFDIVHGCVWDVSRAAQPRLALEMALLKAIQLSPSSSIPDLLAKVDRLAQGLTAGDGSTKSQSGASGGRSGPTNFRV</sequence>
<dbReference type="GO" id="GO:0046872">
    <property type="term" value="F:metal ion binding"/>
    <property type="evidence" value="ECO:0007669"/>
    <property type="project" value="UniProtKB-KW"/>
</dbReference>
<dbReference type="AlphaFoldDB" id="Q08SU5"/>
<evidence type="ECO:0000256" key="6">
    <source>
        <dbReference type="ARBA" id="ARBA00022741"/>
    </source>
</evidence>
<evidence type="ECO:0000256" key="11">
    <source>
        <dbReference type="RuleBase" id="RU364063"/>
    </source>
</evidence>
<dbReference type="EC" id="2.7.7.7" evidence="11"/>
<dbReference type="InterPro" id="IPR012763">
    <property type="entry name" value="DNA_pol_III_sug/sutau_N"/>
</dbReference>
<evidence type="ECO:0000313" key="14">
    <source>
        <dbReference type="EMBL" id="EAU63561.1"/>
    </source>
</evidence>
<dbReference type="Proteomes" id="UP000032702">
    <property type="component" value="Unassembled WGS sequence"/>
</dbReference>
<protein>
    <recommendedName>
        <fullName evidence="11">DNA polymerase III subunit gamma/tau</fullName>
        <ecNumber evidence="11">2.7.7.7</ecNumber>
    </recommendedName>
</protein>
<evidence type="ECO:0000256" key="1">
    <source>
        <dbReference type="ARBA" id="ARBA00006360"/>
    </source>
</evidence>
<evidence type="ECO:0000313" key="15">
    <source>
        <dbReference type="Proteomes" id="UP000032702"/>
    </source>
</evidence>
<dbReference type="InterPro" id="IPR022754">
    <property type="entry name" value="DNA_pol_III_gamma-3"/>
</dbReference>
<keyword evidence="5" id="KW-0479">Metal-binding</keyword>
<dbReference type="InterPro" id="IPR027417">
    <property type="entry name" value="P-loop_NTPase"/>
</dbReference>
<dbReference type="SUPFAM" id="SSF52540">
    <property type="entry name" value="P-loop containing nucleoside triphosphate hydrolases"/>
    <property type="match status" value="1"/>
</dbReference>
<dbReference type="PRINTS" id="PR00300">
    <property type="entry name" value="CLPPROTEASEA"/>
</dbReference>
<gene>
    <name evidence="11 14" type="primary">dnaX</name>
    <name evidence="14" type="ORF">STIAU_7025</name>
</gene>
<dbReference type="GO" id="GO:0003887">
    <property type="term" value="F:DNA-directed DNA polymerase activity"/>
    <property type="evidence" value="ECO:0007669"/>
    <property type="project" value="UniProtKB-KW"/>
</dbReference>
<dbReference type="GO" id="GO:0006261">
    <property type="term" value="P:DNA-templated DNA replication"/>
    <property type="evidence" value="ECO:0007669"/>
    <property type="project" value="TreeGrafter"/>
</dbReference>
<organism evidence="14 15">
    <name type="scientific">Stigmatella aurantiaca (strain DW4/3-1)</name>
    <dbReference type="NCBI Taxonomy" id="378806"/>
    <lineage>
        <taxon>Bacteria</taxon>
        <taxon>Pseudomonadati</taxon>
        <taxon>Myxococcota</taxon>
        <taxon>Myxococcia</taxon>
        <taxon>Myxococcales</taxon>
        <taxon>Cystobacterineae</taxon>
        <taxon>Archangiaceae</taxon>
        <taxon>Stigmatella</taxon>
    </lineage>
</organism>
<evidence type="ECO:0000256" key="9">
    <source>
        <dbReference type="ARBA" id="ARBA00022932"/>
    </source>
</evidence>
<feature type="domain" description="AAA+ ATPase" evidence="13">
    <location>
        <begin position="4"/>
        <end position="146"/>
    </location>
</feature>
<dbReference type="InterPro" id="IPR050238">
    <property type="entry name" value="DNA_Rep/Repair_Clamp_Loader"/>
</dbReference>
<evidence type="ECO:0000256" key="2">
    <source>
        <dbReference type="ARBA" id="ARBA00022679"/>
    </source>
</evidence>
<keyword evidence="2 11" id="KW-0808">Transferase</keyword>
<evidence type="ECO:0000256" key="10">
    <source>
        <dbReference type="ARBA" id="ARBA00049244"/>
    </source>
</evidence>
<dbReference type="InterPro" id="IPR001270">
    <property type="entry name" value="ClpA/B"/>
</dbReference>
<accession>Q08SU5</accession>
<keyword evidence="8 11" id="KW-0067">ATP-binding</keyword>
<dbReference type="Gene3D" id="1.20.272.10">
    <property type="match status" value="1"/>
</dbReference>
<proteinExistence type="inferred from homology"/>
<dbReference type="PANTHER" id="PTHR11669">
    <property type="entry name" value="REPLICATION FACTOR C / DNA POLYMERASE III GAMMA-TAU SUBUNIT"/>
    <property type="match status" value="1"/>
</dbReference>
<dbReference type="PANTHER" id="PTHR11669:SF0">
    <property type="entry name" value="PROTEIN STICHEL-LIKE 2"/>
    <property type="match status" value="1"/>
</dbReference>
<dbReference type="InterPro" id="IPR003593">
    <property type="entry name" value="AAA+_ATPase"/>
</dbReference>
<dbReference type="Gene3D" id="1.10.8.60">
    <property type="match status" value="1"/>
</dbReference>
<dbReference type="EMBL" id="AAMD01000157">
    <property type="protein sequence ID" value="EAU63561.1"/>
    <property type="molecule type" value="Genomic_DNA"/>
</dbReference>
<evidence type="ECO:0000256" key="8">
    <source>
        <dbReference type="ARBA" id="ARBA00022840"/>
    </source>
</evidence>
<dbReference type="GO" id="GO:0009360">
    <property type="term" value="C:DNA polymerase III complex"/>
    <property type="evidence" value="ECO:0007669"/>
    <property type="project" value="InterPro"/>
</dbReference>
<comment type="catalytic activity">
    <reaction evidence="10 11">
        <text>DNA(n) + a 2'-deoxyribonucleoside 5'-triphosphate = DNA(n+1) + diphosphate</text>
        <dbReference type="Rhea" id="RHEA:22508"/>
        <dbReference type="Rhea" id="RHEA-COMP:17339"/>
        <dbReference type="Rhea" id="RHEA-COMP:17340"/>
        <dbReference type="ChEBI" id="CHEBI:33019"/>
        <dbReference type="ChEBI" id="CHEBI:61560"/>
        <dbReference type="ChEBI" id="CHEBI:173112"/>
        <dbReference type="EC" id="2.7.7.7"/>
    </reaction>
</comment>
<dbReference type="SMART" id="SM00382">
    <property type="entry name" value="AAA"/>
    <property type="match status" value="1"/>
</dbReference>
<dbReference type="Gene3D" id="3.40.50.300">
    <property type="entry name" value="P-loop containing nucleotide triphosphate hydrolases"/>
    <property type="match status" value="1"/>
</dbReference>
<keyword evidence="3 11" id="KW-0548">Nucleotidyltransferase</keyword>
<dbReference type="InterPro" id="IPR008921">
    <property type="entry name" value="DNA_pol3_clamp-load_cplx_C"/>
</dbReference>
<dbReference type="NCBIfam" id="NF004046">
    <property type="entry name" value="PRK05563.1"/>
    <property type="match status" value="1"/>
</dbReference>
<keyword evidence="7" id="KW-0862">Zinc</keyword>
<comment type="similarity">
    <text evidence="1 11">Belongs to the DnaX/STICHEL family.</text>
</comment>
<comment type="caution">
    <text evidence="14">The sequence shown here is derived from an EMBL/GenBank/DDBJ whole genome shotgun (WGS) entry which is preliminary data.</text>
</comment>
<evidence type="ECO:0000256" key="3">
    <source>
        <dbReference type="ARBA" id="ARBA00022695"/>
    </source>
</evidence>